<dbReference type="AlphaFoldDB" id="T1ABQ9"/>
<dbReference type="PANTHER" id="PTHR33204:SF18">
    <property type="entry name" value="TRANSCRIPTIONAL REGULATORY PROTEIN"/>
    <property type="match status" value="1"/>
</dbReference>
<dbReference type="InterPro" id="IPR036388">
    <property type="entry name" value="WH-like_DNA-bd_sf"/>
</dbReference>
<keyword evidence="2" id="KW-0238">DNA-binding</keyword>
<protein>
    <submittedName>
        <fullName evidence="5">Transcriptional regulator, HxlR family</fullName>
    </submittedName>
</protein>
<dbReference type="PROSITE" id="PS51118">
    <property type="entry name" value="HTH_HXLR"/>
    <property type="match status" value="1"/>
</dbReference>
<accession>T1ABQ9</accession>
<reference evidence="5" key="2">
    <citation type="journal article" date="2014" name="ISME J.">
        <title>Microbial stratification in low pH oxic and suboxic macroscopic growths along an acid mine drainage.</title>
        <authorList>
            <person name="Mendez-Garcia C."/>
            <person name="Mesa V."/>
            <person name="Sprenger R.R."/>
            <person name="Richter M."/>
            <person name="Diez M.S."/>
            <person name="Solano J."/>
            <person name="Bargiela R."/>
            <person name="Golyshina O.V."/>
            <person name="Manteca A."/>
            <person name="Ramos J.L."/>
            <person name="Gallego J.R."/>
            <person name="Llorente I."/>
            <person name="Martins Dos Santos V.A."/>
            <person name="Jensen O.N."/>
            <person name="Pelaez A.I."/>
            <person name="Sanchez J."/>
            <person name="Ferrer M."/>
        </authorList>
    </citation>
    <scope>NUCLEOTIDE SEQUENCE</scope>
</reference>
<gene>
    <name evidence="5" type="ORF">B1B_15427</name>
</gene>
<feature type="domain" description="HTH hxlR-type" evidence="4">
    <location>
        <begin position="16"/>
        <end position="114"/>
    </location>
</feature>
<dbReference type="InterPro" id="IPR002577">
    <property type="entry name" value="HTH_HxlR"/>
</dbReference>
<dbReference type="InterPro" id="IPR036390">
    <property type="entry name" value="WH_DNA-bd_sf"/>
</dbReference>
<dbReference type="PANTHER" id="PTHR33204">
    <property type="entry name" value="TRANSCRIPTIONAL REGULATOR, MARR FAMILY"/>
    <property type="match status" value="1"/>
</dbReference>
<evidence type="ECO:0000256" key="2">
    <source>
        <dbReference type="ARBA" id="ARBA00023125"/>
    </source>
</evidence>
<reference evidence="5" key="1">
    <citation type="submission" date="2013-08" db="EMBL/GenBank/DDBJ databases">
        <authorList>
            <person name="Mendez C."/>
            <person name="Richter M."/>
            <person name="Ferrer M."/>
            <person name="Sanchez J."/>
        </authorList>
    </citation>
    <scope>NUCLEOTIDE SEQUENCE</scope>
</reference>
<evidence type="ECO:0000259" key="4">
    <source>
        <dbReference type="PROSITE" id="PS51118"/>
    </source>
</evidence>
<organism evidence="5">
    <name type="scientific">mine drainage metagenome</name>
    <dbReference type="NCBI Taxonomy" id="410659"/>
    <lineage>
        <taxon>unclassified sequences</taxon>
        <taxon>metagenomes</taxon>
        <taxon>ecological metagenomes</taxon>
    </lineage>
</organism>
<evidence type="ECO:0000256" key="3">
    <source>
        <dbReference type="ARBA" id="ARBA00023163"/>
    </source>
</evidence>
<dbReference type="Gene3D" id="1.10.10.10">
    <property type="entry name" value="Winged helix-like DNA-binding domain superfamily/Winged helix DNA-binding domain"/>
    <property type="match status" value="1"/>
</dbReference>
<evidence type="ECO:0000256" key="1">
    <source>
        <dbReference type="ARBA" id="ARBA00023015"/>
    </source>
</evidence>
<proteinExistence type="predicted"/>
<keyword evidence="1" id="KW-0805">Transcription regulation</keyword>
<keyword evidence="3" id="KW-0804">Transcription</keyword>
<sequence length="124" mass="14125">MGTKKRLDYDVLQAACPTRQVLDRIADKWTMLVVLALEDGTLRFSQLRARVQGVTQKMLTQTLRGLERDGLVDRRVYPTVPVTVEYTLTPLGHSLAEAVIGLRVWSYDHMPKIEAARKRYGQGR</sequence>
<dbReference type="Pfam" id="PF01638">
    <property type="entry name" value="HxlR"/>
    <property type="match status" value="1"/>
</dbReference>
<comment type="caution">
    <text evidence="5">The sequence shown here is derived from an EMBL/GenBank/DDBJ whole genome shotgun (WGS) entry which is preliminary data.</text>
</comment>
<name>T1ABQ9_9ZZZZ</name>
<evidence type="ECO:0000313" key="5">
    <source>
        <dbReference type="EMBL" id="EQD39295.1"/>
    </source>
</evidence>
<dbReference type="SUPFAM" id="SSF46785">
    <property type="entry name" value="Winged helix' DNA-binding domain"/>
    <property type="match status" value="1"/>
</dbReference>
<dbReference type="GO" id="GO:0003677">
    <property type="term" value="F:DNA binding"/>
    <property type="evidence" value="ECO:0007669"/>
    <property type="project" value="UniProtKB-KW"/>
</dbReference>
<dbReference type="EMBL" id="AUZY01010267">
    <property type="protein sequence ID" value="EQD39295.1"/>
    <property type="molecule type" value="Genomic_DNA"/>
</dbReference>